<proteinExistence type="predicted"/>
<protein>
    <submittedName>
        <fullName evidence="2">Uncharacterized protein</fullName>
    </submittedName>
</protein>
<keyword evidence="1" id="KW-0472">Membrane</keyword>
<reference evidence="2" key="1">
    <citation type="submission" date="2018-02" db="EMBL/GenBank/DDBJ databases">
        <title>Rhizophora mucronata_Transcriptome.</title>
        <authorList>
            <person name="Meera S.P."/>
            <person name="Sreeshan A."/>
            <person name="Augustine A."/>
        </authorList>
    </citation>
    <scope>NUCLEOTIDE SEQUENCE</scope>
    <source>
        <tissue evidence="2">Leaf</tissue>
    </source>
</reference>
<keyword evidence="1" id="KW-1133">Transmembrane helix</keyword>
<dbReference type="AlphaFoldDB" id="A0A2P2P7K0"/>
<feature type="transmembrane region" description="Helical" evidence="1">
    <location>
        <begin position="12"/>
        <end position="37"/>
    </location>
</feature>
<dbReference type="EMBL" id="GGEC01070218">
    <property type="protein sequence ID" value="MBX50702.1"/>
    <property type="molecule type" value="Transcribed_RNA"/>
</dbReference>
<accession>A0A2P2P7K0</accession>
<keyword evidence="1" id="KW-0812">Transmembrane</keyword>
<organism evidence="2">
    <name type="scientific">Rhizophora mucronata</name>
    <name type="common">Asiatic mangrove</name>
    <dbReference type="NCBI Taxonomy" id="61149"/>
    <lineage>
        <taxon>Eukaryota</taxon>
        <taxon>Viridiplantae</taxon>
        <taxon>Streptophyta</taxon>
        <taxon>Embryophyta</taxon>
        <taxon>Tracheophyta</taxon>
        <taxon>Spermatophyta</taxon>
        <taxon>Magnoliopsida</taxon>
        <taxon>eudicotyledons</taxon>
        <taxon>Gunneridae</taxon>
        <taxon>Pentapetalae</taxon>
        <taxon>rosids</taxon>
        <taxon>fabids</taxon>
        <taxon>Malpighiales</taxon>
        <taxon>Rhizophoraceae</taxon>
        <taxon>Rhizophora</taxon>
    </lineage>
</organism>
<name>A0A2P2P7K0_RHIMU</name>
<sequence>MFSCLNPIYLSLLSISCLICSASSFLALYRTIIIACFQHK</sequence>
<evidence type="ECO:0000256" key="1">
    <source>
        <dbReference type="SAM" id="Phobius"/>
    </source>
</evidence>
<evidence type="ECO:0000313" key="2">
    <source>
        <dbReference type="EMBL" id="MBX50702.1"/>
    </source>
</evidence>